<dbReference type="AlphaFoldDB" id="A0A6F8XTE7"/>
<dbReference type="EMBL" id="AP022870">
    <property type="protein sequence ID" value="BCB77069.1"/>
    <property type="molecule type" value="Genomic_DNA"/>
</dbReference>
<sequence>MGDGLSAESRTENIPVRLEDGSTVLFEASVDGEEDVALAGFDLTRLTGQITSVARAVVSSLEQAAPTKATVEFGVEVATGAGGVTAVFVKGTAKANLKVTLEWSSDRAA</sequence>
<reference evidence="2 3" key="2">
    <citation type="submission" date="2020-03" db="EMBL/GenBank/DDBJ databases">
        <authorList>
            <person name="Ichikawa N."/>
            <person name="Kimura A."/>
            <person name="Kitahashi Y."/>
            <person name="Uohara A."/>
        </authorList>
    </citation>
    <scope>NUCLEOTIDE SEQUENCE [LARGE SCALE GENOMIC DNA]</scope>
    <source>
        <strain evidence="2 3">NBRC 107702</strain>
    </source>
</reference>
<evidence type="ECO:0000313" key="3">
    <source>
        <dbReference type="Proteomes" id="UP000502508"/>
    </source>
</evidence>
<feature type="domain" description="Trypsin-co-occurring" evidence="1">
    <location>
        <begin position="16"/>
        <end position="104"/>
    </location>
</feature>
<keyword evidence="3" id="KW-1185">Reference proteome</keyword>
<dbReference type="NCBIfam" id="NF041216">
    <property type="entry name" value="CU044_2847_fam"/>
    <property type="match status" value="1"/>
</dbReference>
<dbReference type="Pfam" id="PF19493">
    <property type="entry name" value="Trypco1"/>
    <property type="match status" value="1"/>
</dbReference>
<dbReference type="KEGG" id="pfla:Pflav_034790"/>
<reference evidence="2 3" key="1">
    <citation type="submission" date="2020-03" db="EMBL/GenBank/DDBJ databases">
        <title>Whole genome shotgun sequence of Phytohabitans flavus NBRC 107702.</title>
        <authorList>
            <person name="Komaki H."/>
            <person name="Tamura T."/>
        </authorList>
    </citation>
    <scope>NUCLEOTIDE SEQUENCE [LARGE SCALE GENOMIC DNA]</scope>
    <source>
        <strain evidence="2 3">NBRC 107702</strain>
    </source>
</reference>
<evidence type="ECO:0000259" key="1">
    <source>
        <dbReference type="Pfam" id="PF19493"/>
    </source>
</evidence>
<dbReference type="Proteomes" id="UP000502508">
    <property type="component" value="Chromosome"/>
</dbReference>
<organism evidence="2 3">
    <name type="scientific">Phytohabitans flavus</name>
    <dbReference type="NCBI Taxonomy" id="1076124"/>
    <lineage>
        <taxon>Bacteria</taxon>
        <taxon>Bacillati</taxon>
        <taxon>Actinomycetota</taxon>
        <taxon>Actinomycetes</taxon>
        <taxon>Micromonosporales</taxon>
        <taxon>Micromonosporaceae</taxon>
    </lineage>
</organism>
<accession>A0A6F8XTE7</accession>
<dbReference type="InterPro" id="IPR045794">
    <property type="entry name" value="Trypco1"/>
</dbReference>
<proteinExistence type="predicted"/>
<evidence type="ECO:0000313" key="2">
    <source>
        <dbReference type="EMBL" id="BCB77069.1"/>
    </source>
</evidence>
<protein>
    <recommendedName>
        <fullName evidence="1">Trypsin-co-occurring domain-containing protein</fullName>
    </recommendedName>
</protein>
<gene>
    <name evidence="2" type="ORF">Pflav_034790</name>
</gene>
<name>A0A6F8XTE7_9ACTN</name>